<dbReference type="PANTHER" id="PTHR21261">
    <property type="entry name" value="BEAT PROTEIN"/>
    <property type="match status" value="1"/>
</dbReference>
<dbReference type="AlphaFoldDB" id="A0AAW1D7H6"/>
<accession>A0AAW1D7H6</accession>
<keyword evidence="1" id="KW-1133">Transmembrane helix</keyword>
<organism evidence="2 3">
    <name type="scientific">Rhynocoris fuscipes</name>
    <dbReference type="NCBI Taxonomy" id="488301"/>
    <lineage>
        <taxon>Eukaryota</taxon>
        <taxon>Metazoa</taxon>
        <taxon>Ecdysozoa</taxon>
        <taxon>Arthropoda</taxon>
        <taxon>Hexapoda</taxon>
        <taxon>Insecta</taxon>
        <taxon>Pterygota</taxon>
        <taxon>Neoptera</taxon>
        <taxon>Paraneoptera</taxon>
        <taxon>Hemiptera</taxon>
        <taxon>Heteroptera</taxon>
        <taxon>Panheteroptera</taxon>
        <taxon>Cimicomorpha</taxon>
        <taxon>Reduviidae</taxon>
        <taxon>Harpactorinae</taxon>
        <taxon>Harpactorini</taxon>
        <taxon>Rhynocoris</taxon>
    </lineage>
</organism>
<dbReference type="Proteomes" id="UP001461498">
    <property type="component" value="Unassembled WGS sequence"/>
</dbReference>
<name>A0AAW1D7H6_9HEMI</name>
<gene>
    <name evidence="2" type="ORF">O3M35_009225</name>
</gene>
<sequence>MNFFIPGTFYLAIFLQSYFICYVSELPKRGPIIQTEKDRYDVGDFLKANCSSPPSKPGASLSFFLNENPVSERLIFISSIIFQA</sequence>
<keyword evidence="1" id="KW-0472">Membrane</keyword>
<evidence type="ECO:0000313" key="3">
    <source>
        <dbReference type="Proteomes" id="UP001461498"/>
    </source>
</evidence>
<dbReference type="PANTHER" id="PTHR21261:SF6">
    <property type="entry name" value="BEATEN PATH IIA-RELATED"/>
    <property type="match status" value="1"/>
</dbReference>
<keyword evidence="1" id="KW-0812">Transmembrane</keyword>
<feature type="transmembrane region" description="Helical" evidence="1">
    <location>
        <begin position="6"/>
        <end position="24"/>
    </location>
</feature>
<evidence type="ECO:0000256" key="1">
    <source>
        <dbReference type="SAM" id="Phobius"/>
    </source>
</evidence>
<reference evidence="2 3" key="1">
    <citation type="submission" date="2022-12" db="EMBL/GenBank/DDBJ databases">
        <title>Chromosome-level genome assembly of true bugs.</title>
        <authorList>
            <person name="Ma L."/>
            <person name="Li H."/>
        </authorList>
    </citation>
    <scope>NUCLEOTIDE SEQUENCE [LARGE SCALE GENOMIC DNA]</scope>
    <source>
        <strain evidence="2">Lab_2022b</strain>
    </source>
</reference>
<evidence type="ECO:0000313" key="2">
    <source>
        <dbReference type="EMBL" id="KAK9505083.1"/>
    </source>
</evidence>
<keyword evidence="3" id="KW-1185">Reference proteome</keyword>
<dbReference type="EMBL" id="JAPXFL010000006">
    <property type="protein sequence ID" value="KAK9505083.1"/>
    <property type="molecule type" value="Genomic_DNA"/>
</dbReference>
<proteinExistence type="predicted"/>
<protein>
    <submittedName>
        <fullName evidence="2">Uncharacterized protein</fullName>
    </submittedName>
</protein>
<comment type="caution">
    <text evidence="2">The sequence shown here is derived from an EMBL/GenBank/DDBJ whole genome shotgun (WGS) entry which is preliminary data.</text>
</comment>